<dbReference type="AlphaFoldDB" id="A0A521FRR8"/>
<dbReference type="InterPro" id="IPR009057">
    <property type="entry name" value="Homeodomain-like_sf"/>
</dbReference>
<dbReference type="Proteomes" id="UP000320300">
    <property type="component" value="Unassembled WGS sequence"/>
</dbReference>
<dbReference type="InterPro" id="IPR037923">
    <property type="entry name" value="HTH-like"/>
</dbReference>
<evidence type="ECO:0000256" key="2">
    <source>
        <dbReference type="ARBA" id="ARBA00023125"/>
    </source>
</evidence>
<dbReference type="Gene3D" id="2.60.120.280">
    <property type="entry name" value="Regulatory protein AraC"/>
    <property type="match status" value="1"/>
</dbReference>
<dbReference type="InterPro" id="IPR020449">
    <property type="entry name" value="Tscrpt_reg_AraC-type_HTH"/>
</dbReference>
<keyword evidence="1" id="KW-0805">Transcription regulation</keyword>
<keyword evidence="3" id="KW-0804">Transcription</keyword>
<proteinExistence type="predicted"/>
<dbReference type="PANTHER" id="PTHR43280:SF30">
    <property type="entry name" value="MMSAB OPERON REGULATORY PROTEIN"/>
    <property type="match status" value="1"/>
</dbReference>
<organism evidence="5 6">
    <name type="scientific">Pedobacter westerhofensis</name>
    <dbReference type="NCBI Taxonomy" id="425512"/>
    <lineage>
        <taxon>Bacteria</taxon>
        <taxon>Pseudomonadati</taxon>
        <taxon>Bacteroidota</taxon>
        <taxon>Sphingobacteriia</taxon>
        <taxon>Sphingobacteriales</taxon>
        <taxon>Sphingobacteriaceae</taxon>
        <taxon>Pedobacter</taxon>
    </lineage>
</organism>
<sequence length="299" mass="34757">MSYGKNDIDPEHYWKGEGRKLLVIPPKVIRQTAAANPLLTNLYIKELGHYPAADKHYTNRKNGCPEMVVMLCTKGRGSFTVSSEKHTILPGQYFILFPDEPHEYEADIIDPWSIYWFKIGGAFISGFCKKAIINNYNRPVYAKELVEIRRLFEDLITMLENGYSIDRILYANMTVQRILAILLYSSEETSKETKKLSNNVIKLLRDNIAEKFALAELADQFSYSTSQFSNIFKKETGYSPIDYFIQLKIQEACRLLHHTDLRIYEVALQVGYTDPYHFSKTFKIIMDISPEQYRIIFKK</sequence>
<feature type="domain" description="HTH araC/xylS-type" evidence="4">
    <location>
        <begin position="198"/>
        <end position="296"/>
    </location>
</feature>
<dbReference type="CDD" id="cd06986">
    <property type="entry name" value="cupin_MmsR-like_N"/>
    <property type="match status" value="1"/>
</dbReference>
<dbReference type="SUPFAM" id="SSF51215">
    <property type="entry name" value="Regulatory protein AraC"/>
    <property type="match status" value="1"/>
</dbReference>
<dbReference type="EMBL" id="FXTN01000018">
    <property type="protein sequence ID" value="SMO98898.1"/>
    <property type="molecule type" value="Genomic_DNA"/>
</dbReference>
<dbReference type="SMART" id="SM00342">
    <property type="entry name" value="HTH_ARAC"/>
    <property type="match status" value="1"/>
</dbReference>
<dbReference type="Pfam" id="PF12833">
    <property type="entry name" value="HTH_18"/>
    <property type="match status" value="1"/>
</dbReference>
<dbReference type="SUPFAM" id="SSF46689">
    <property type="entry name" value="Homeodomain-like"/>
    <property type="match status" value="2"/>
</dbReference>
<dbReference type="RefSeq" id="WP_142531151.1">
    <property type="nucleotide sequence ID" value="NZ_CBCSJO010000019.1"/>
</dbReference>
<dbReference type="GO" id="GO:0043565">
    <property type="term" value="F:sequence-specific DNA binding"/>
    <property type="evidence" value="ECO:0007669"/>
    <property type="project" value="InterPro"/>
</dbReference>
<reference evidence="5 6" key="1">
    <citation type="submission" date="2017-05" db="EMBL/GenBank/DDBJ databases">
        <authorList>
            <person name="Varghese N."/>
            <person name="Submissions S."/>
        </authorList>
    </citation>
    <scope>NUCLEOTIDE SEQUENCE [LARGE SCALE GENOMIC DNA]</scope>
    <source>
        <strain evidence="5 6">DSM 19036</strain>
    </source>
</reference>
<dbReference type="InterPro" id="IPR018060">
    <property type="entry name" value="HTH_AraC"/>
</dbReference>
<dbReference type="InterPro" id="IPR003313">
    <property type="entry name" value="AraC-bd"/>
</dbReference>
<accession>A0A521FRR8</accession>
<evidence type="ECO:0000256" key="3">
    <source>
        <dbReference type="ARBA" id="ARBA00023163"/>
    </source>
</evidence>
<evidence type="ECO:0000313" key="5">
    <source>
        <dbReference type="EMBL" id="SMO98898.1"/>
    </source>
</evidence>
<dbReference type="OrthoDB" id="9813413at2"/>
<protein>
    <submittedName>
        <fullName evidence="5">Transcriptional regulator, AraC family</fullName>
    </submittedName>
</protein>
<dbReference type="Gene3D" id="1.10.10.60">
    <property type="entry name" value="Homeodomain-like"/>
    <property type="match status" value="2"/>
</dbReference>
<evidence type="ECO:0000259" key="4">
    <source>
        <dbReference type="PROSITE" id="PS01124"/>
    </source>
</evidence>
<evidence type="ECO:0000313" key="6">
    <source>
        <dbReference type="Proteomes" id="UP000320300"/>
    </source>
</evidence>
<gene>
    <name evidence="5" type="ORF">SAMN06265348_11826</name>
</gene>
<dbReference type="PROSITE" id="PS01124">
    <property type="entry name" value="HTH_ARAC_FAMILY_2"/>
    <property type="match status" value="1"/>
</dbReference>
<keyword evidence="2" id="KW-0238">DNA-binding</keyword>
<dbReference type="PRINTS" id="PR00032">
    <property type="entry name" value="HTHARAC"/>
</dbReference>
<dbReference type="PANTHER" id="PTHR43280">
    <property type="entry name" value="ARAC-FAMILY TRANSCRIPTIONAL REGULATOR"/>
    <property type="match status" value="1"/>
</dbReference>
<dbReference type="GO" id="GO:0003700">
    <property type="term" value="F:DNA-binding transcription factor activity"/>
    <property type="evidence" value="ECO:0007669"/>
    <property type="project" value="InterPro"/>
</dbReference>
<name>A0A521FRR8_9SPHI</name>
<evidence type="ECO:0000256" key="1">
    <source>
        <dbReference type="ARBA" id="ARBA00023015"/>
    </source>
</evidence>
<dbReference type="Pfam" id="PF02311">
    <property type="entry name" value="AraC_binding"/>
    <property type="match status" value="1"/>
</dbReference>
<keyword evidence="6" id="KW-1185">Reference proteome</keyword>